<keyword evidence="4" id="KW-1185">Reference proteome</keyword>
<reference evidence="3 4" key="1">
    <citation type="submission" date="2016-12" db="EMBL/GenBank/DDBJ databases">
        <title>The draft genome sequence of Actinophytocola xinjiangensis.</title>
        <authorList>
            <person name="Wang W."/>
            <person name="Yuan L."/>
        </authorList>
    </citation>
    <scope>NUCLEOTIDE SEQUENCE [LARGE SCALE GENOMIC DNA]</scope>
    <source>
        <strain evidence="3 4">CGMCC 4.4663</strain>
    </source>
</reference>
<dbReference type="Proteomes" id="UP000185696">
    <property type="component" value="Unassembled WGS sequence"/>
</dbReference>
<gene>
    <name evidence="3" type="ORF">BLA60_22250</name>
</gene>
<dbReference type="SUPFAM" id="SSF109854">
    <property type="entry name" value="DinB/YfiT-like putative metalloenzymes"/>
    <property type="match status" value="1"/>
</dbReference>
<protein>
    <submittedName>
        <fullName evidence="3">TIGR03086 family protein</fullName>
    </submittedName>
</protein>
<accession>A0A7Z0WJP8</accession>
<dbReference type="NCBIfam" id="TIGR03083">
    <property type="entry name" value="maleylpyruvate isomerase family mycothiol-dependent enzyme"/>
    <property type="match status" value="1"/>
</dbReference>
<evidence type="ECO:0000313" key="4">
    <source>
        <dbReference type="Proteomes" id="UP000185696"/>
    </source>
</evidence>
<dbReference type="AlphaFoldDB" id="A0A7Z0WJP8"/>
<evidence type="ECO:0000256" key="1">
    <source>
        <dbReference type="SAM" id="MobiDB-lite"/>
    </source>
</evidence>
<comment type="caution">
    <text evidence="3">The sequence shown here is derived from an EMBL/GenBank/DDBJ whole genome shotgun (WGS) entry which is preliminary data.</text>
</comment>
<dbReference type="InterPro" id="IPR024344">
    <property type="entry name" value="MDMPI_metal-binding"/>
</dbReference>
<dbReference type="InterPro" id="IPR017520">
    <property type="entry name" value="CHP03086"/>
</dbReference>
<dbReference type="GO" id="GO:0046872">
    <property type="term" value="F:metal ion binding"/>
    <property type="evidence" value="ECO:0007669"/>
    <property type="project" value="InterPro"/>
</dbReference>
<organism evidence="3 4">
    <name type="scientific">Actinophytocola xinjiangensis</name>
    <dbReference type="NCBI Taxonomy" id="485602"/>
    <lineage>
        <taxon>Bacteria</taxon>
        <taxon>Bacillati</taxon>
        <taxon>Actinomycetota</taxon>
        <taxon>Actinomycetes</taxon>
        <taxon>Pseudonocardiales</taxon>
        <taxon>Pseudonocardiaceae</taxon>
    </lineage>
</organism>
<sequence length="188" mass="20026">MATTGRAVLEIAGNVKPDQLGLPSPCPDWDVRAVVNHLMFWSAFRSELAARKESAPADDPVTEQTDFTAEGDWFEVLRTQLDRATQAWSEPGALDGDTGLAGGSMPAPVIAMMMVGELVLHGWDLAAATGQRLDIDDATARAVYESTAAMAEQGRSYGAFGEEVPVPADASPLDRVLGLSGRDPSWKP</sequence>
<dbReference type="NCBIfam" id="TIGR03086">
    <property type="entry name" value="TIGR03086 family metal-binding protein"/>
    <property type="match status" value="1"/>
</dbReference>
<dbReference type="Gene3D" id="1.20.120.450">
    <property type="entry name" value="dinb family like domain"/>
    <property type="match status" value="1"/>
</dbReference>
<dbReference type="InterPro" id="IPR034660">
    <property type="entry name" value="DinB/YfiT-like"/>
</dbReference>
<dbReference type="Pfam" id="PF11716">
    <property type="entry name" value="MDMPI_N"/>
    <property type="match status" value="1"/>
</dbReference>
<feature type="region of interest" description="Disordered" evidence="1">
    <location>
        <begin position="168"/>
        <end position="188"/>
    </location>
</feature>
<evidence type="ECO:0000313" key="3">
    <source>
        <dbReference type="EMBL" id="OLF08869.1"/>
    </source>
</evidence>
<name>A0A7Z0WJP8_9PSEU</name>
<feature type="domain" description="Mycothiol-dependent maleylpyruvate isomerase metal-binding" evidence="2">
    <location>
        <begin position="6"/>
        <end position="126"/>
    </location>
</feature>
<evidence type="ECO:0000259" key="2">
    <source>
        <dbReference type="Pfam" id="PF11716"/>
    </source>
</evidence>
<proteinExistence type="predicted"/>
<dbReference type="EMBL" id="MSIF01000011">
    <property type="protein sequence ID" value="OLF08869.1"/>
    <property type="molecule type" value="Genomic_DNA"/>
</dbReference>
<dbReference type="InterPro" id="IPR017517">
    <property type="entry name" value="Maleyloyr_isom"/>
</dbReference>